<evidence type="ECO:0000313" key="2">
    <source>
        <dbReference type="Proteomes" id="UP000307000"/>
    </source>
</evidence>
<dbReference type="AlphaFoldDB" id="A0A5B7WR19"/>
<keyword evidence="2" id="KW-1185">Reference proteome</keyword>
<name>A0A5B7WR19_9MICC</name>
<gene>
    <name evidence="1" type="ORF">GcLGCM259_0820</name>
</gene>
<protein>
    <submittedName>
        <fullName evidence="1">Uncharacterized protein</fullName>
    </submittedName>
</protein>
<organism evidence="1 2">
    <name type="scientific">Glutamicibacter creatinolyticus</name>
    <dbReference type="NCBI Taxonomy" id="162496"/>
    <lineage>
        <taxon>Bacteria</taxon>
        <taxon>Bacillati</taxon>
        <taxon>Actinomycetota</taxon>
        <taxon>Actinomycetes</taxon>
        <taxon>Micrococcales</taxon>
        <taxon>Micrococcaceae</taxon>
        <taxon>Glutamicibacter</taxon>
    </lineage>
</organism>
<evidence type="ECO:0000313" key="1">
    <source>
        <dbReference type="EMBL" id="QCY46576.1"/>
    </source>
</evidence>
<sequence>MWNCSSRQNTISIPVNSGIENTTMQNYGEHSLAKLLENGGRKMPGRFVRSKIAELVADVIGSRQGRELLEQHGWAQGMPIVMAQPHEKLAEVMALVSVHQPPVLVATMDNESRLCFTYVALGGDALEVVDPRGSTDTISDLYSEALETDSFLMFRINQLSCSAVAHALPPMHAPDKSFRSFGRLGTPMQ</sequence>
<dbReference type="EMBL" id="CP034412">
    <property type="protein sequence ID" value="QCY46576.1"/>
    <property type="molecule type" value="Genomic_DNA"/>
</dbReference>
<dbReference type="KEGG" id="gcr:GcLGCM259_0820"/>
<accession>A0A5B7WR19</accession>
<reference evidence="1 2" key="1">
    <citation type="submission" date="2018-12" db="EMBL/GenBank/DDBJ databases">
        <title>Complete Genome Sequence of Glutamicibacter creatinolyticus strain LGCM259,isolated from an abscess of a 12-year-old mare in Italy.</title>
        <authorList>
            <person name="Santos R.G."/>
            <person name="Silva A.L."/>
            <person name="Seyffert N."/>
            <person name="Castro T.L.P."/>
            <person name="Attili A.R."/>
            <person name="Rifici C."/>
            <person name="Mazzullo G."/>
            <person name="Brenig B."/>
            <person name="Venanzi F."/>
            <person name="Azevedo V."/>
        </authorList>
    </citation>
    <scope>NUCLEOTIDE SEQUENCE [LARGE SCALE GENOMIC DNA]</scope>
    <source>
        <strain evidence="1 2">LGCM 259</strain>
    </source>
</reference>
<dbReference type="Proteomes" id="UP000307000">
    <property type="component" value="Chromosome"/>
</dbReference>
<proteinExistence type="predicted"/>